<dbReference type="InterPro" id="IPR013320">
    <property type="entry name" value="ConA-like_dom_sf"/>
</dbReference>
<dbReference type="NCBIfam" id="TIGR02595">
    <property type="entry name" value="PEP_CTERM"/>
    <property type="match status" value="1"/>
</dbReference>
<dbReference type="Pfam" id="PF13385">
    <property type="entry name" value="Laminin_G_3"/>
    <property type="match status" value="1"/>
</dbReference>
<feature type="domain" description="Ice-binding protein C-terminal" evidence="1">
    <location>
        <begin position="243"/>
        <end position="265"/>
    </location>
</feature>
<evidence type="ECO:0000259" key="1">
    <source>
        <dbReference type="Pfam" id="PF07589"/>
    </source>
</evidence>
<dbReference type="EMBL" id="QFOD01000005">
    <property type="protein sequence ID" value="PZP33793.1"/>
    <property type="molecule type" value="Genomic_DNA"/>
</dbReference>
<protein>
    <submittedName>
        <fullName evidence="2">PEP-CTERM sorting domain-containing protein</fullName>
    </submittedName>
</protein>
<proteinExistence type="predicted"/>
<gene>
    <name evidence="2" type="ORF">DI603_06790</name>
</gene>
<dbReference type="Pfam" id="PF07589">
    <property type="entry name" value="PEP-CTERM"/>
    <property type="match status" value="1"/>
</dbReference>
<accession>A0A2W5DSN6</accession>
<dbReference type="Proteomes" id="UP000249633">
    <property type="component" value="Unassembled WGS sequence"/>
</dbReference>
<dbReference type="InterPro" id="IPR013424">
    <property type="entry name" value="Ice-binding_C"/>
</dbReference>
<evidence type="ECO:0000313" key="2">
    <source>
        <dbReference type="EMBL" id="PZP33793.1"/>
    </source>
</evidence>
<comment type="caution">
    <text evidence="2">The sequence shown here is derived from an EMBL/GenBank/DDBJ whole genome shotgun (WGS) entry which is preliminary data.</text>
</comment>
<dbReference type="SUPFAM" id="SSF49899">
    <property type="entry name" value="Concanavalin A-like lectins/glucanases"/>
    <property type="match status" value="1"/>
</dbReference>
<dbReference type="AlphaFoldDB" id="A0A2W5DSN6"/>
<reference evidence="2 3" key="1">
    <citation type="submission" date="2017-08" db="EMBL/GenBank/DDBJ databases">
        <title>Infants hospitalized years apart are colonized by the same room-sourced microbial strains.</title>
        <authorList>
            <person name="Brooks B."/>
            <person name="Olm M.R."/>
            <person name="Firek B.A."/>
            <person name="Baker R."/>
            <person name="Thomas B.C."/>
            <person name="Morowitz M.J."/>
            <person name="Banfield J.F."/>
        </authorList>
    </citation>
    <scope>NUCLEOTIDE SEQUENCE [LARGE SCALE GENOMIC DNA]</scope>
    <source>
        <strain evidence="2">S2_012_000_R2_81</strain>
    </source>
</reference>
<organism evidence="2 3">
    <name type="scientific">Roseateles depolymerans</name>
    <dbReference type="NCBI Taxonomy" id="76731"/>
    <lineage>
        <taxon>Bacteria</taxon>
        <taxon>Pseudomonadati</taxon>
        <taxon>Pseudomonadota</taxon>
        <taxon>Betaproteobacteria</taxon>
        <taxon>Burkholderiales</taxon>
        <taxon>Sphaerotilaceae</taxon>
        <taxon>Roseateles</taxon>
    </lineage>
</organism>
<dbReference type="Gene3D" id="2.60.120.200">
    <property type="match status" value="1"/>
</dbReference>
<name>A0A2W5DSN6_9BURK</name>
<evidence type="ECO:0000313" key="3">
    <source>
        <dbReference type="Proteomes" id="UP000249633"/>
    </source>
</evidence>
<sequence>MAHDRASCSHGAFVQEESMLKALFAAAALLAAGGVWADTPAPVAEYRFSGTLDSSVAGAPSLVAIDPTGSAGFAVDTVLGQSQSVYQFGGLASPGSSQGGLTLDVASLLAGHSDNYSIEIVFKFNERDGAWRRILDVQNRLSDNGFYVDPSNRLDIYPVAGGDSFTNGVYHDVFLVNDHGLVSFYLDGGAPTTVTTSVMNIDANQRLNFFVDNLVGGGQGEYSSGSIALVRLYDSALSAPPAPIPEPAAYLLLGAGLGLLAWRRRSQA</sequence>